<protein>
    <recommendedName>
        <fullName evidence="6">Thioredoxin-like fold domain-containing protein</fullName>
    </recommendedName>
</protein>
<comment type="caution">
    <text evidence="7">The sequence shown here is derived from an EMBL/GenBank/DDBJ whole genome shotgun (WGS) entry which is preliminary data.</text>
</comment>
<dbReference type="InterPro" id="IPR036249">
    <property type="entry name" value="Thioredoxin-like_sf"/>
</dbReference>
<evidence type="ECO:0000256" key="3">
    <source>
        <dbReference type="ARBA" id="ARBA00023002"/>
    </source>
</evidence>
<dbReference type="Gene3D" id="3.40.30.10">
    <property type="entry name" value="Glutaredoxin"/>
    <property type="match status" value="1"/>
</dbReference>
<keyword evidence="5" id="KW-0676">Redox-active center</keyword>
<evidence type="ECO:0000256" key="1">
    <source>
        <dbReference type="ARBA" id="ARBA00005791"/>
    </source>
</evidence>
<keyword evidence="4" id="KW-1015">Disulfide bond</keyword>
<accession>K1Z4T0</accession>
<keyword evidence="3" id="KW-0560">Oxidoreductase</keyword>
<sequence>MNNEYQKAGSKENYDLLAKAQRLQMEDQIPQIKQFIASKEWTKPSADNTPNGSETATVAKTLTQDEIAAIKKTAYIEGNKDALITLVEYSDLECPFCIRQFTDGTIQKVREKYEDKVNSAFKNFRGVPHENAEAEANALLCAGDIGGTDKYVAYYNAIFTRSKGGNGTGFSKDALLPLAKELKIDGKKFQTCVDSKENIARFDAETAEGQKMGVQGTPGTVVINNQTGEYELIAGAYPVSEFERVINKLLGIK</sequence>
<dbReference type="Pfam" id="PF13462">
    <property type="entry name" value="Thioredoxin_4"/>
    <property type="match status" value="1"/>
</dbReference>
<comment type="similarity">
    <text evidence="1">Belongs to the thioredoxin family. DsbA subfamily.</text>
</comment>
<dbReference type="PANTHER" id="PTHR13887:SF14">
    <property type="entry name" value="DISULFIDE BOND FORMATION PROTEIN D"/>
    <property type="match status" value="1"/>
</dbReference>
<dbReference type="PANTHER" id="PTHR13887">
    <property type="entry name" value="GLUTATHIONE S-TRANSFERASE KAPPA"/>
    <property type="match status" value="1"/>
</dbReference>
<keyword evidence="2" id="KW-0732">Signal</keyword>
<evidence type="ECO:0000256" key="5">
    <source>
        <dbReference type="ARBA" id="ARBA00023284"/>
    </source>
</evidence>
<dbReference type="GO" id="GO:0016491">
    <property type="term" value="F:oxidoreductase activity"/>
    <property type="evidence" value="ECO:0007669"/>
    <property type="project" value="UniProtKB-KW"/>
</dbReference>
<dbReference type="AlphaFoldDB" id="K1Z4T0"/>
<gene>
    <name evidence="7" type="ORF">ACD_71C00109G0001</name>
</gene>
<evidence type="ECO:0000256" key="4">
    <source>
        <dbReference type="ARBA" id="ARBA00023157"/>
    </source>
</evidence>
<dbReference type="EMBL" id="AMFJ01028840">
    <property type="protein sequence ID" value="EKD44532.1"/>
    <property type="molecule type" value="Genomic_DNA"/>
</dbReference>
<reference evidence="7" key="1">
    <citation type="journal article" date="2012" name="Science">
        <title>Fermentation, hydrogen, and sulfur metabolism in multiple uncultivated bacterial phyla.</title>
        <authorList>
            <person name="Wrighton K.C."/>
            <person name="Thomas B.C."/>
            <person name="Sharon I."/>
            <person name="Miller C.S."/>
            <person name="Castelle C.J."/>
            <person name="VerBerkmoes N.C."/>
            <person name="Wilkins M.J."/>
            <person name="Hettich R.L."/>
            <person name="Lipton M.S."/>
            <person name="Williams K.H."/>
            <person name="Long P.E."/>
            <person name="Banfield J.F."/>
        </authorList>
    </citation>
    <scope>NUCLEOTIDE SEQUENCE [LARGE SCALE GENOMIC DNA]</scope>
</reference>
<dbReference type="InterPro" id="IPR012336">
    <property type="entry name" value="Thioredoxin-like_fold"/>
</dbReference>
<proteinExistence type="inferred from homology"/>
<organism evidence="7">
    <name type="scientific">uncultured bacterium</name>
    <name type="common">gcode 4</name>
    <dbReference type="NCBI Taxonomy" id="1234023"/>
    <lineage>
        <taxon>Bacteria</taxon>
        <taxon>environmental samples</taxon>
    </lineage>
</organism>
<feature type="domain" description="Thioredoxin-like fold" evidence="6">
    <location>
        <begin position="73"/>
        <end position="226"/>
    </location>
</feature>
<evidence type="ECO:0000256" key="2">
    <source>
        <dbReference type="ARBA" id="ARBA00022729"/>
    </source>
</evidence>
<name>K1Z4T0_9BACT</name>
<dbReference type="SUPFAM" id="SSF52833">
    <property type="entry name" value="Thioredoxin-like"/>
    <property type="match status" value="1"/>
</dbReference>
<evidence type="ECO:0000313" key="7">
    <source>
        <dbReference type="EMBL" id="EKD44532.1"/>
    </source>
</evidence>
<evidence type="ECO:0000259" key="6">
    <source>
        <dbReference type="Pfam" id="PF13462"/>
    </source>
</evidence>